<keyword evidence="8" id="KW-1185">Reference proteome</keyword>
<dbReference type="GO" id="GO:0042254">
    <property type="term" value="P:ribosome biogenesis"/>
    <property type="evidence" value="ECO:0007669"/>
    <property type="project" value="UniProtKB-KW"/>
</dbReference>
<dbReference type="AlphaFoldDB" id="A0A841Q1H8"/>
<dbReference type="Proteomes" id="UP000581688">
    <property type="component" value="Unassembled WGS sequence"/>
</dbReference>
<evidence type="ECO:0000313" key="7">
    <source>
        <dbReference type="EMBL" id="MBB6451912.1"/>
    </source>
</evidence>
<gene>
    <name evidence="7" type="ORF">HNQ94_000333</name>
</gene>
<evidence type="ECO:0000313" key="8">
    <source>
        <dbReference type="Proteomes" id="UP000581688"/>
    </source>
</evidence>
<dbReference type="RefSeq" id="WP_174494525.1">
    <property type="nucleotide sequence ID" value="NZ_CADDWK010000001.1"/>
</dbReference>
<evidence type="ECO:0000256" key="1">
    <source>
        <dbReference type="ARBA" id="ARBA00022517"/>
    </source>
</evidence>
<keyword evidence="2" id="KW-0645">Protease</keyword>
<dbReference type="Pfam" id="PF04327">
    <property type="entry name" value="Peptidase_Prp"/>
    <property type="match status" value="1"/>
</dbReference>
<evidence type="ECO:0000256" key="4">
    <source>
        <dbReference type="ARBA" id="ARBA00022807"/>
    </source>
</evidence>
<dbReference type="EMBL" id="JACHGH010000001">
    <property type="protein sequence ID" value="MBB6451912.1"/>
    <property type="molecule type" value="Genomic_DNA"/>
</dbReference>
<evidence type="ECO:0000256" key="2">
    <source>
        <dbReference type="ARBA" id="ARBA00022670"/>
    </source>
</evidence>
<organism evidence="7 8">
    <name type="scientific">Salirhabdus euzebyi</name>
    <dbReference type="NCBI Taxonomy" id="394506"/>
    <lineage>
        <taxon>Bacteria</taxon>
        <taxon>Bacillati</taxon>
        <taxon>Bacillota</taxon>
        <taxon>Bacilli</taxon>
        <taxon>Bacillales</taxon>
        <taxon>Bacillaceae</taxon>
        <taxon>Salirhabdus</taxon>
    </lineage>
</organism>
<keyword evidence="4" id="KW-0788">Thiol protease</keyword>
<name>A0A841Q1H8_9BACI</name>
<evidence type="ECO:0000256" key="3">
    <source>
        <dbReference type="ARBA" id="ARBA00022801"/>
    </source>
</evidence>
<dbReference type="SUPFAM" id="SSF118010">
    <property type="entry name" value="TM1457-like"/>
    <property type="match status" value="1"/>
</dbReference>
<keyword evidence="3" id="KW-0378">Hydrolase</keyword>
<reference evidence="7 8" key="1">
    <citation type="submission" date="2020-08" db="EMBL/GenBank/DDBJ databases">
        <title>Genomic Encyclopedia of Type Strains, Phase IV (KMG-IV): sequencing the most valuable type-strain genomes for metagenomic binning, comparative biology and taxonomic classification.</title>
        <authorList>
            <person name="Goeker M."/>
        </authorList>
    </citation>
    <scope>NUCLEOTIDE SEQUENCE [LARGE SCALE GENOMIC DNA]</scope>
    <source>
        <strain evidence="7 8">DSM 19612</strain>
    </source>
</reference>
<dbReference type="NCBIfam" id="NF011126">
    <property type="entry name" value="PRK14553.1-6"/>
    <property type="match status" value="1"/>
</dbReference>
<proteinExistence type="inferred from homology"/>
<evidence type="ECO:0000256" key="6">
    <source>
        <dbReference type="ARBA" id="ARBA00044538"/>
    </source>
</evidence>
<accession>A0A841Q1H8</accession>
<dbReference type="GO" id="GO:0006508">
    <property type="term" value="P:proteolysis"/>
    <property type="evidence" value="ECO:0007669"/>
    <property type="project" value="UniProtKB-KW"/>
</dbReference>
<dbReference type="GO" id="GO:0008234">
    <property type="term" value="F:cysteine-type peptidase activity"/>
    <property type="evidence" value="ECO:0007669"/>
    <property type="project" value="UniProtKB-KW"/>
</dbReference>
<comment type="caution">
    <text evidence="7">The sequence shown here is derived from an EMBL/GenBank/DDBJ whole genome shotgun (WGS) entry which is preliminary data.</text>
</comment>
<dbReference type="InterPro" id="IPR007422">
    <property type="entry name" value="Peptidase_Prp"/>
</dbReference>
<dbReference type="PANTHER" id="PTHR39178:SF1">
    <property type="entry name" value="RIBOSOMAL-PROCESSING CYSTEINE PROTEASE PRP"/>
    <property type="match status" value="1"/>
</dbReference>
<comment type="similarity">
    <text evidence="5">Belongs to the Prp family.</text>
</comment>
<keyword evidence="1" id="KW-0690">Ribosome biogenesis</keyword>
<dbReference type="Gene3D" id="3.30.70.1490">
    <property type="entry name" value="Cysteine protease Prp"/>
    <property type="match status" value="1"/>
</dbReference>
<sequence length="110" mass="12234">MIQVRISRNKKREILSFELEGHAESGPKGHDLVCAAASAVSFGAVNAVIKLCQIDPLIDQGSEGGYLRMELPLNMDQEVFQKAQHILEGMVVSLETIERDYSQYITISKK</sequence>
<evidence type="ECO:0000256" key="5">
    <source>
        <dbReference type="ARBA" id="ARBA00044503"/>
    </source>
</evidence>
<dbReference type="InterPro" id="IPR036764">
    <property type="entry name" value="Peptidase_Prp_sf"/>
</dbReference>
<protein>
    <recommendedName>
        <fullName evidence="6">Ribosomal processing cysteine protease Prp</fullName>
    </recommendedName>
</protein>
<dbReference type="CDD" id="cd16332">
    <property type="entry name" value="Prp-like"/>
    <property type="match status" value="1"/>
</dbReference>
<dbReference type="PANTHER" id="PTHR39178">
    <property type="entry name" value="HYPOTHETICAL RIBOSOME-ASSOCIATED PROTEIN"/>
    <property type="match status" value="1"/>
</dbReference>